<dbReference type="SUPFAM" id="SSF47413">
    <property type="entry name" value="lambda repressor-like DNA-binding domains"/>
    <property type="match status" value="1"/>
</dbReference>
<evidence type="ECO:0000313" key="1">
    <source>
        <dbReference type="EMBL" id="WUN81130.1"/>
    </source>
</evidence>
<gene>
    <name evidence="1" type="ORF">OHA91_22970</name>
</gene>
<reference evidence="1" key="1">
    <citation type="submission" date="2022-10" db="EMBL/GenBank/DDBJ databases">
        <title>The complete genomes of actinobacterial strains from the NBC collection.</title>
        <authorList>
            <person name="Joergensen T.S."/>
            <person name="Alvarez Arevalo M."/>
            <person name="Sterndorff E.B."/>
            <person name="Faurdal D."/>
            <person name="Vuksanovic O."/>
            <person name="Mourched A.-S."/>
            <person name="Charusanti P."/>
            <person name="Shaw S."/>
            <person name="Blin K."/>
            <person name="Weber T."/>
        </authorList>
    </citation>
    <scope>NUCLEOTIDE SEQUENCE</scope>
    <source>
        <strain evidence="1">NBC_00303</strain>
    </source>
</reference>
<sequence>MPELSGLDGAMNRRRQALGLNWRQVAEQAGISYETLRAIRKGEQAGGDLTRRGLERALQWETGGFEVAEAGGEPAVLAGPAAPEAPESAAAPPSDPQVEAILTILDGLPARVREEVLRRLGEQLPPGVQQGRKAS</sequence>
<dbReference type="RefSeq" id="WP_051734991.1">
    <property type="nucleotide sequence ID" value="NZ_CP108036.1"/>
</dbReference>
<protein>
    <recommendedName>
        <fullName evidence="3">HTH cro/C1-type domain-containing protein</fullName>
    </recommendedName>
</protein>
<dbReference type="EMBL" id="CP108036">
    <property type="protein sequence ID" value="WUN81130.1"/>
    <property type="molecule type" value="Genomic_DNA"/>
</dbReference>
<evidence type="ECO:0008006" key="3">
    <source>
        <dbReference type="Google" id="ProtNLM"/>
    </source>
</evidence>
<accession>A0ABZ1QFA5</accession>
<name>A0ABZ1QFA5_9ACTN</name>
<dbReference type="InterPro" id="IPR010982">
    <property type="entry name" value="Lambda_DNA-bd_dom_sf"/>
</dbReference>
<evidence type="ECO:0000313" key="2">
    <source>
        <dbReference type="Proteomes" id="UP001432312"/>
    </source>
</evidence>
<proteinExistence type="predicted"/>
<dbReference type="GeneID" id="95498961"/>
<organism evidence="1 2">
    <name type="scientific">Streptomyces erythrochromogenes</name>
    <dbReference type="NCBI Taxonomy" id="285574"/>
    <lineage>
        <taxon>Bacteria</taxon>
        <taxon>Bacillati</taxon>
        <taxon>Actinomycetota</taxon>
        <taxon>Actinomycetes</taxon>
        <taxon>Kitasatosporales</taxon>
        <taxon>Streptomycetaceae</taxon>
        <taxon>Streptomyces</taxon>
    </lineage>
</organism>
<dbReference type="Proteomes" id="UP001432312">
    <property type="component" value="Chromosome"/>
</dbReference>
<keyword evidence="2" id="KW-1185">Reference proteome</keyword>